<dbReference type="AlphaFoldDB" id="A0A2K2HC17"/>
<dbReference type="SUPFAM" id="SSF53335">
    <property type="entry name" value="S-adenosyl-L-methionine-dependent methyltransferases"/>
    <property type="match status" value="1"/>
</dbReference>
<accession>A0A2K2HC17</accession>
<comment type="caution">
    <text evidence="1">The sequence shown here is derived from an EMBL/GenBank/DDBJ whole genome shotgun (WGS) entry which is preliminary data.</text>
</comment>
<dbReference type="EMBL" id="PPFX01000007">
    <property type="protein sequence ID" value="PNU20864.1"/>
    <property type="molecule type" value="Genomic_DNA"/>
</dbReference>
<dbReference type="InterPro" id="IPR029063">
    <property type="entry name" value="SAM-dependent_MTases_sf"/>
</dbReference>
<reference evidence="1 2" key="1">
    <citation type="journal article" date="2018" name="Genome Announc.">
        <title>Genome Sequence of Geothermobacter sp. HR-1 Iron Reducer from the Loihi Seamount.</title>
        <authorList>
            <person name="Smith H."/>
            <person name="Abuyen K."/>
            <person name="Tremblay J."/>
            <person name="Savalia P."/>
            <person name="Perez-Rodriguez I."/>
            <person name="Emerson D."/>
            <person name="Tully B."/>
            <person name="Amend J."/>
        </authorList>
    </citation>
    <scope>NUCLEOTIDE SEQUENCE [LARGE SCALE GENOMIC DNA]</scope>
    <source>
        <strain evidence="1 2">HR-1</strain>
    </source>
</reference>
<dbReference type="Proteomes" id="UP000236340">
    <property type="component" value="Unassembled WGS sequence"/>
</dbReference>
<name>A0A2K2HC17_9BACT</name>
<dbReference type="OrthoDB" id="9803459at2"/>
<evidence type="ECO:0008006" key="3">
    <source>
        <dbReference type="Google" id="ProtNLM"/>
    </source>
</evidence>
<evidence type="ECO:0000313" key="1">
    <source>
        <dbReference type="EMBL" id="PNU20864.1"/>
    </source>
</evidence>
<organism evidence="1 2">
    <name type="scientific">Geothermobacter hydrogeniphilus</name>
    <dbReference type="NCBI Taxonomy" id="1969733"/>
    <lineage>
        <taxon>Bacteria</taxon>
        <taxon>Pseudomonadati</taxon>
        <taxon>Thermodesulfobacteriota</taxon>
        <taxon>Desulfuromonadia</taxon>
        <taxon>Desulfuromonadales</taxon>
        <taxon>Geothermobacteraceae</taxon>
        <taxon>Geothermobacter</taxon>
    </lineage>
</organism>
<proteinExistence type="predicted"/>
<protein>
    <recommendedName>
        <fullName evidence="3">Three-Cys-motif partner protein</fullName>
    </recommendedName>
</protein>
<sequence length="282" mass="32543">MFSPKLPHLEDDGLITPEVGFWGETKYRLVQNYASMFTAAMKAKWDHLVYVDLFAGSGRAKLDESGATVPASPLLAMEIDHPFSRYIFCEQNEEKLHALRLRVERDYPQNDVCYLLGDANQLVDDILAEMPAYGGGSKVLGFCFADPYNLESLKFDTLRKLAQRFFDFLVLIPTGMDAQRNIDRYVASPRSKLDDFLGTMEWRKAWEEARRKGQKAEIFLTEFFGTQMGSMTYLVPPVDETVKIRNRKTTIYRLGFYSRHPLARKFFKEARKYSEDQLGFGF</sequence>
<dbReference type="NCBIfam" id="TIGR04474">
    <property type="entry name" value="tcm_partner"/>
    <property type="match status" value="1"/>
</dbReference>
<dbReference type="InterPro" id="IPR031009">
    <property type="entry name" value="Tcm_partner"/>
</dbReference>
<evidence type="ECO:0000313" key="2">
    <source>
        <dbReference type="Proteomes" id="UP000236340"/>
    </source>
</evidence>
<dbReference type="RefSeq" id="WP_103114606.1">
    <property type="nucleotide sequence ID" value="NZ_PPFX01000007.1"/>
</dbReference>
<gene>
    <name evidence="1" type="ORF">C2E25_04540</name>
</gene>